<dbReference type="SUPFAM" id="SSF103473">
    <property type="entry name" value="MFS general substrate transporter"/>
    <property type="match status" value="1"/>
</dbReference>
<evidence type="ECO:0000256" key="1">
    <source>
        <dbReference type="ARBA" id="ARBA00004141"/>
    </source>
</evidence>
<dbReference type="Gene3D" id="1.20.1250.20">
    <property type="entry name" value="MFS general substrate transporter like domains"/>
    <property type="match status" value="1"/>
</dbReference>
<evidence type="ECO:0000313" key="11">
    <source>
        <dbReference type="Proteomes" id="UP001150904"/>
    </source>
</evidence>
<dbReference type="InterPro" id="IPR003663">
    <property type="entry name" value="Sugar/inositol_transpt"/>
</dbReference>
<comment type="caution">
    <text evidence="10">The sequence shown here is derived from an EMBL/GenBank/DDBJ whole genome shotgun (WGS) entry which is preliminary data.</text>
</comment>
<keyword evidence="11" id="KW-1185">Reference proteome</keyword>
<dbReference type="PROSITE" id="PS00217">
    <property type="entry name" value="SUGAR_TRANSPORT_2"/>
    <property type="match status" value="1"/>
</dbReference>
<protein>
    <recommendedName>
        <fullName evidence="9">Major facilitator superfamily (MFS) profile domain-containing protein</fullName>
    </recommendedName>
</protein>
<evidence type="ECO:0000259" key="9">
    <source>
        <dbReference type="PROSITE" id="PS50850"/>
    </source>
</evidence>
<comment type="similarity">
    <text evidence="2 7">Belongs to the major facilitator superfamily. Sugar transporter (TC 2.A.1.1) family.</text>
</comment>
<feature type="transmembrane region" description="Helical" evidence="8">
    <location>
        <begin position="442"/>
        <end position="465"/>
    </location>
</feature>
<dbReference type="PROSITE" id="PS50850">
    <property type="entry name" value="MFS"/>
    <property type="match status" value="1"/>
</dbReference>
<evidence type="ECO:0000256" key="4">
    <source>
        <dbReference type="ARBA" id="ARBA00022692"/>
    </source>
</evidence>
<dbReference type="FunFam" id="1.20.1250.20:FF:000078">
    <property type="entry name" value="MFS maltose transporter, putative"/>
    <property type="match status" value="1"/>
</dbReference>
<feature type="transmembrane region" description="Helical" evidence="8">
    <location>
        <begin position="158"/>
        <end position="180"/>
    </location>
</feature>
<evidence type="ECO:0000256" key="7">
    <source>
        <dbReference type="RuleBase" id="RU003346"/>
    </source>
</evidence>
<dbReference type="InterPro" id="IPR036259">
    <property type="entry name" value="MFS_trans_sf"/>
</dbReference>
<accession>A0A9W9MAA9</accession>
<reference evidence="10" key="2">
    <citation type="journal article" date="2023" name="IMA Fungus">
        <title>Comparative genomic study of the Penicillium genus elucidates a diverse pangenome and 15 lateral gene transfer events.</title>
        <authorList>
            <person name="Petersen C."/>
            <person name="Sorensen T."/>
            <person name="Nielsen M.R."/>
            <person name="Sondergaard T.E."/>
            <person name="Sorensen J.L."/>
            <person name="Fitzpatrick D.A."/>
            <person name="Frisvad J.C."/>
            <person name="Nielsen K.L."/>
        </authorList>
    </citation>
    <scope>NUCLEOTIDE SEQUENCE</scope>
    <source>
        <strain evidence="10">IBT 15544</strain>
    </source>
</reference>
<evidence type="ECO:0000256" key="2">
    <source>
        <dbReference type="ARBA" id="ARBA00010992"/>
    </source>
</evidence>
<feature type="transmembrane region" description="Helical" evidence="8">
    <location>
        <begin position="313"/>
        <end position="331"/>
    </location>
</feature>
<feature type="transmembrane region" description="Helical" evidence="8">
    <location>
        <begin position="351"/>
        <end position="369"/>
    </location>
</feature>
<dbReference type="RefSeq" id="XP_058304987.1">
    <property type="nucleotide sequence ID" value="XM_058454999.1"/>
</dbReference>
<dbReference type="PANTHER" id="PTHR48022">
    <property type="entry name" value="PLASTIDIC GLUCOSE TRANSPORTER 4"/>
    <property type="match status" value="1"/>
</dbReference>
<reference evidence="10" key="1">
    <citation type="submission" date="2022-12" db="EMBL/GenBank/DDBJ databases">
        <authorList>
            <person name="Petersen C."/>
        </authorList>
    </citation>
    <scope>NUCLEOTIDE SEQUENCE</scope>
    <source>
        <strain evidence="10">IBT 15544</strain>
    </source>
</reference>
<name>A0A9W9MAA9_9EURO</name>
<dbReference type="NCBIfam" id="TIGR00879">
    <property type="entry name" value="SP"/>
    <property type="match status" value="1"/>
</dbReference>
<dbReference type="InterPro" id="IPR005828">
    <property type="entry name" value="MFS_sugar_transport-like"/>
</dbReference>
<dbReference type="GO" id="GO:0016020">
    <property type="term" value="C:membrane"/>
    <property type="evidence" value="ECO:0007669"/>
    <property type="project" value="UniProtKB-SubCell"/>
</dbReference>
<dbReference type="EMBL" id="JAPQKR010000015">
    <property type="protein sequence ID" value="KAJ5194499.1"/>
    <property type="molecule type" value="Genomic_DNA"/>
</dbReference>
<dbReference type="InterPro" id="IPR005829">
    <property type="entry name" value="Sugar_transporter_CS"/>
</dbReference>
<dbReference type="Pfam" id="PF00083">
    <property type="entry name" value="Sugar_tr"/>
    <property type="match status" value="1"/>
</dbReference>
<evidence type="ECO:0000256" key="3">
    <source>
        <dbReference type="ARBA" id="ARBA00022448"/>
    </source>
</evidence>
<keyword evidence="3 7" id="KW-0813">Transport</keyword>
<feature type="transmembrane region" description="Helical" evidence="8">
    <location>
        <begin position="134"/>
        <end position="152"/>
    </location>
</feature>
<gene>
    <name evidence="10" type="ORF">N7498_007937</name>
</gene>
<evidence type="ECO:0000256" key="6">
    <source>
        <dbReference type="ARBA" id="ARBA00023136"/>
    </source>
</evidence>
<feature type="transmembrane region" description="Helical" evidence="8">
    <location>
        <begin position="477"/>
        <end position="493"/>
    </location>
</feature>
<organism evidence="10 11">
    <name type="scientific">Penicillium cinerascens</name>
    <dbReference type="NCBI Taxonomy" id="70096"/>
    <lineage>
        <taxon>Eukaryota</taxon>
        <taxon>Fungi</taxon>
        <taxon>Dikarya</taxon>
        <taxon>Ascomycota</taxon>
        <taxon>Pezizomycotina</taxon>
        <taxon>Eurotiomycetes</taxon>
        <taxon>Eurotiomycetidae</taxon>
        <taxon>Eurotiales</taxon>
        <taxon>Aspergillaceae</taxon>
        <taxon>Penicillium</taxon>
    </lineage>
</organism>
<evidence type="ECO:0000256" key="8">
    <source>
        <dbReference type="SAM" id="Phobius"/>
    </source>
</evidence>
<dbReference type="Proteomes" id="UP001150904">
    <property type="component" value="Unassembled WGS sequence"/>
</dbReference>
<proteinExistence type="inferred from homology"/>
<feature type="transmembrane region" description="Helical" evidence="8">
    <location>
        <begin position="192"/>
        <end position="211"/>
    </location>
</feature>
<evidence type="ECO:0000313" key="10">
    <source>
        <dbReference type="EMBL" id="KAJ5194499.1"/>
    </source>
</evidence>
<feature type="domain" description="Major facilitator superfamily (MFS) profile" evidence="9">
    <location>
        <begin position="57"/>
        <end position="499"/>
    </location>
</feature>
<feature type="transmembrane region" description="Helical" evidence="8">
    <location>
        <begin position="376"/>
        <end position="396"/>
    </location>
</feature>
<dbReference type="GeneID" id="83182300"/>
<sequence>MFPAARAGVQGASKVEPESHAVSGWQATSNEAAAATRRETQMGFIASVKQHPKALFWSFAVSLVVIMDGYDTALIGTLQGFPAFKHRFGYVGKSNDYQVPPRWQTAIGMASPVGNIFGIFINSLVTERVGHKKMLLLSLVILTGFIFIQFFAKNIQQIFAGEILCGLPWGVFTTLAPAYASEVAPASLRAYLETYVVLCWGIGQLISYAVLDSLDSSLSQWAWRIPFGVQWVFPVVIFPLAIFCPESPWWLVRRGRIADAEKSVKRLTSWKDEQEVHDAVALMVETTELERSMTEGATYLDCFRGSNLWRTEISCCAWVSQVLVGFALTWYQAYFFEQAGLSTSKSYKLTVGQGGLNVFCTLLSCFVTHRFGRRTNFIAGCLMMATVMFIIGFLSIPTKSANIAAAQAAMYMLWFCLYLLTIGPTVFIIIGETSSTRLRSHTIALARNAYNVFGILSSATAPIILNPDADNWKGKSGFLAGGLGLICALWGFFRLPDCKGRTYEELDIMFSKNLKASQFKSYQIDRQQFISEKLAEVEVEHVE</sequence>
<feature type="transmembrane region" description="Helical" evidence="8">
    <location>
        <begin position="231"/>
        <end position="252"/>
    </location>
</feature>
<evidence type="ECO:0000256" key="5">
    <source>
        <dbReference type="ARBA" id="ARBA00022989"/>
    </source>
</evidence>
<keyword evidence="4 8" id="KW-0812">Transmembrane</keyword>
<feature type="transmembrane region" description="Helical" evidence="8">
    <location>
        <begin position="101"/>
        <end position="122"/>
    </location>
</feature>
<dbReference type="AlphaFoldDB" id="A0A9W9MAA9"/>
<comment type="subcellular location">
    <subcellularLocation>
        <location evidence="1">Membrane</location>
        <topology evidence="1">Multi-pass membrane protein</topology>
    </subcellularLocation>
</comment>
<dbReference type="OrthoDB" id="6612291at2759"/>
<feature type="transmembrane region" description="Helical" evidence="8">
    <location>
        <begin position="54"/>
        <end position="81"/>
    </location>
</feature>
<dbReference type="PANTHER" id="PTHR48022:SF2">
    <property type="entry name" value="PLASTIDIC GLUCOSE TRANSPORTER 4"/>
    <property type="match status" value="1"/>
</dbReference>
<feature type="transmembrane region" description="Helical" evidence="8">
    <location>
        <begin position="408"/>
        <end position="430"/>
    </location>
</feature>
<keyword evidence="6 8" id="KW-0472">Membrane</keyword>
<keyword evidence="5 8" id="KW-1133">Transmembrane helix</keyword>
<dbReference type="InterPro" id="IPR050360">
    <property type="entry name" value="MFS_Sugar_Transporters"/>
</dbReference>
<dbReference type="InterPro" id="IPR020846">
    <property type="entry name" value="MFS_dom"/>
</dbReference>
<dbReference type="GO" id="GO:0005351">
    <property type="term" value="F:carbohydrate:proton symporter activity"/>
    <property type="evidence" value="ECO:0007669"/>
    <property type="project" value="TreeGrafter"/>
</dbReference>